<dbReference type="RefSeq" id="WP_077026194.1">
    <property type="nucleotide sequence ID" value="NZ_CP017641.1"/>
</dbReference>
<evidence type="ECO:0000313" key="2">
    <source>
        <dbReference type="EMBL" id="APZ94968.1"/>
    </source>
</evidence>
<evidence type="ECO:0000256" key="1">
    <source>
        <dbReference type="SAM" id="SignalP"/>
    </source>
</evidence>
<dbReference type="Proteomes" id="UP000187735">
    <property type="component" value="Chromosome"/>
</dbReference>
<gene>
    <name evidence="2" type="ORF">Fuma_04620</name>
</gene>
<protein>
    <submittedName>
        <fullName evidence="2">Uncharacterized protein</fullName>
    </submittedName>
</protein>
<dbReference type="KEGG" id="fmr:Fuma_04620"/>
<feature type="chain" id="PRO_5013270006" evidence="1">
    <location>
        <begin position="21"/>
        <end position="281"/>
    </location>
</feature>
<keyword evidence="3" id="KW-1185">Reference proteome</keyword>
<keyword evidence="1" id="KW-0732">Signal</keyword>
<sequence precursor="true">MKTKLALLSLLFFGAGLMLADEEQENKNAIIEHIASEICHELTRVLAAHRAVEVDDMQRVFDLNAAETRRLKLAARGAAEQYSKAALESIEQGIVRRMPPVPEQYTFRVNEKTVTGPGQEESAPFVTFTVCERPTGFWLETRSGPRNRGGGSYYDLSGDAEGRPGPSNLSKQPLWRKTLDDTLTAEQQMEYSGHRERRLKRAVVSSMVAALSYELLLSDEQDRELELWLAPQLQKLQGEWGVVLNTAIQLNRLPANAPEFLSDTQRELWTKLSADASADQW</sequence>
<organism evidence="2 3">
    <name type="scientific">Fuerstiella marisgermanici</name>
    <dbReference type="NCBI Taxonomy" id="1891926"/>
    <lineage>
        <taxon>Bacteria</taxon>
        <taxon>Pseudomonadati</taxon>
        <taxon>Planctomycetota</taxon>
        <taxon>Planctomycetia</taxon>
        <taxon>Planctomycetales</taxon>
        <taxon>Planctomycetaceae</taxon>
        <taxon>Fuerstiella</taxon>
    </lineage>
</organism>
<proteinExistence type="predicted"/>
<feature type="signal peptide" evidence="1">
    <location>
        <begin position="1"/>
        <end position="20"/>
    </location>
</feature>
<accession>A0A1P8WLM7</accession>
<name>A0A1P8WLM7_9PLAN</name>
<dbReference type="AlphaFoldDB" id="A0A1P8WLM7"/>
<evidence type="ECO:0000313" key="3">
    <source>
        <dbReference type="Proteomes" id="UP000187735"/>
    </source>
</evidence>
<dbReference type="EMBL" id="CP017641">
    <property type="protein sequence ID" value="APZ94968.1"/>
    <property type="molecule type" value="Genomic_DNA"/>
</dbReference>
<reference evidence="2 3" key="1">
    <citation type="journal article" date="2016" name="Front. Microbiol.">
        <title>Fuerstia marisgermanicae gen. nov., sp. nov., an Unusual Member of the Phylum Planctomycetes from the German Wadden Sea.</title>
        <authorList>
            <person name="Kohn T."/>
            <person name="Heuer A."/>
            <person name="Jogler M."/>
            <person name="Vollmers J."/>
            <person name="Boedeker C."/>
            <person name="Bunk B."/>
            <person name="Rast P."/>
            <person name="Borchert D."/>
            <person name="Glockner I."/>
            <person name="Freese H.M."/>
            <person name="Klenk H.P."/>
            <person name="Overmann J."/>
            <person name="Kaster A.K."/>
            <person name="Rohde M."/>
            <person name="Wiegand S."/>
            <person name="Jogler C."/>
        </authorList>
    </citation>
    <scope>NUCLEOTIDE SEQUENCE [LARGE SCALE GENOMIC DNA]</scope>
    <source>
        <strain evidence="2 3">NH11</strain>
    </source>
</reference>